<dbReference type="EMBL" id="LBQZ01000004">
    <property type="protein sequence ID" value="KKP89312.1"/>
    <property type="molecule type" value="Genomic_DNA"/>
</dbReference>
<gene>
    <name evidence="4" type="ORF">UR91_C0004G0006</name>
</gene>
<proteinExistence type="predicted"/>
<evidence type="ECO:0000313" key="4">
    <source>
        <dbReference type="EMBL" id="KKP89312.1"/>
    </source>
</evidence>
<accession>A0A0G0GC76</accession>
<organism evidence="4 5">
    <name type="scientific">Candidatus Nomurabacteria bacterium GW2011_GWC2_35_8</name>
    <dbReference type="NCBI Taxonomy" id="1618752"/>
    <lineage>
        <taxon>Bacteria</taxon>
        <taxon>Candidatus Nomuraibacteriota</taxon>
    </lineage>
</organism>
<keyword evidence="1" id="KW-1133">Transmembrane helix</keyword>
<name>A0A0G0GC76_9BACT</name>
<dbReference type="InterPro" id="IPR007621">
    <property type="entry name" value="TPM_dom"/>
</dbReference>
<dbReference type="PANTHER" id="PTHR30373">
    <property type="entry name" value="UPF0603 PROTEIN YGCG"/>
    <property type="match status" value="1"/>
</dbReference>
<keyword evidence="1" id="KW-0812">Transmembrane</keyword>
<keyword evidence="1" id="KW-0472">Membrane</keyword>
<evidence type="ECO:0000259" key="3">
    <source>
        <dbReference type="Pfam" id="PF04536"/>
    </source>
</evidence>
<comment type="caution">
    <text evidence="4">The sequence shown here is derived from an EMBL/GenBank/DDBJ whole genome shotgun (WGS) entry which is preliminary data.</text>
</comment>
<feature type="transmembrane region" description="Helical" evidence="1">
    <location>
        <begin position="176"/>
        <end position="193"/>
    </location>
</feature>
<sequence>MKKVFYLLLFLAPFFAFAFTVPEKPTGFVQDYAKILNAEQASSLEGKLEAYEKQSTNEIAVVTIDSLDGDVIENVAQDIFTKWGIGKKDKNNGVLLLISVTDRKTRIHTGYGVEGYLTDLGTSYIQSDIITSAFREGKYSEGINGAVDKMIESLSGTQIVPENYYKFSNLKVNWDFVFFIVFVVIQFLIAILARSKSWWLGGVFGGILAIVFILFFGLILALAIPIFIILVLLGLFFDYSVSKAYKKHKDNGTNPPWFIGGGGFGGGGHSGGFGGFGGGFSGGGGSSGRW</sequence>
<dbReference type="InterPro" id="IPR023298">
    <property type="entry name" value="ATPase_P-typ_TM_dom_sf"/>
</dbReference>
<dbReference type="SUPFAM" id="SSF81665">
    <property type="entry name" value="Calcium ATPase, transmembrane domain M"/>
    <property type="match status" value="1"/>
</dbReference>
<feature type="transmembrane region" description="Helical" evidence="1">
    <location>
        <begin position="198"/>
        <end position="216"/>
    </location>
</feature>
<feature type="signal peptide" evidence="2">
    <location>
        <begin position="1"/>
        <end position="18"/>
    </location>
</feature>
<dbReference type="Pfam" id="PF04536">
    <property type="entry name" value="TPM_phosphatase"/>
    <property type="match status" value="1"/>
</dbReference>
<dbReference type="Gene3D" id="3.10.310.50">
    <property type="match status" value="1"/>
</dbReference>
<dbReference type="PANTHER" id="PTHR30373:SF2">
    <property type="entry name" value="UPF0603 PROTEIN YGCG"/>
    <property type="match status" value="1"/>
</dbReference>
<evidence type="ECO:0000313" key="5">
    <source>
        <dbReference type="Proteomes" id="UP000034798"/>
    </source>
</evidence>
<reference evidence="4 5" key="1">
    <citation type="journal article" date="2015" name="Nature">
        <title>rRNA introns, odd ribosomes, and small enigmatic genomes across a large radiation of phyla.</title>
        <authorList>
            <person name="Brown C.T."/>
            <person name="Hug L.A."/>
            <person name="Thomas B.C."/>
            <person name="Sharon I."/>
            <person name="Castelle C.J."/>
            <person name="Singh A."/>
            <person name="Wilkins M.J."/>
            <person name="Williams K.H."/>
            <person name="Banfield J.F."/>
        </authorList>
    </citation>
    <scope>NUCLEOTIDE SEQUENCE [LARGE SCALE GENOMIC DNA]</scope>
</reference>
<protein>
    <recommendedName>
        <fullName evidence="3">TPM domain-containing protein</fullName>
    </recommendedName>
</protein>
<evidence type="ECO:0000256" key="2">
    <source>
        <dbReference type="SAM" id="SignalP"/>
    </source>
</evidence>
<dbReference type="Proteomes" id="UP000034798">
    <property type="component" value="Unassembled WGS sequence"/>
</dbReference>
<dbReference type="AlphaFoldDB" id="A0A0G0GC76"/>
<feature type="domain" description="TPM" evidence="3">
    <location>
        <begin position="29"/>
        <end position="151"/>
    </location>
</feature>
<feature type="chain" id="PRO_5002532354" description="TPM domain-containing protein" evidence="2">
    <location>
        <begin position="19"/>
        <end position="290"/>
    </location>
</feature>
<keyword evidence="2" id="KW-0732">Signal</keyword>
<evidence type="ECO:0000256" key="1">
    <source>
        <dbReference type="SAM" id="Phobius"/>
    </source>
</evidence>